<keyword evidence="4 10" id="KW-0808">Transferase</keyword>
<keyword evidence="8" id="KW-0012">Acyltransferase</keyword>
<keyword evidence="7" id="KW-0275">Fatty acid biosynthesis</keyword>
<dbReference type="InterPro" id="IPR017568">
    <property type="entry name" value="3-oxoacyl-ACP_synth-2"/>
</dbReference>
<dbReference type="PANTHER" id="PTHR11712">
    <property type="entry name" value="POLYKETIDE SYNTHASE-RELATED"/>
    <property type="match status" value="1"/>
</dbReference>
<organism evidence="12">
    <name type="scientific">Arcella intermedia</name>
    <dbReference type="NCBI Taxonomy" id="1963864"/>
    <lineage>
        <taxon>Eukaryota</taxon>
        <taxon>Amoebozoa</taxon>
        <taxon>Tubulinea</taxon>
        <taxon>Elardia</taxon>
        <taxon>Arcellinida</taxon>
        <taxon>Sphaerothecina</taxon>
        <taxon>Arcellidae</taxon>
        <taxon>Arcella</taxon>
    </lineage>
</organism>
<dbReference type="InterPro" id="IPR018201">
    <property type="entry name" value="Ketoacyl_synth_AS"/>
</dbReference>
<evidence type="ECO:0000256" key="2">
    <source>
        <dbReference type="ARBA" id="ARBA00013191"/>
    </source>
</evidence>
<evidence type="ECO:0000256" key="3">
    <source>
        <dbReference type="ARBA" id="ARBA00022516"/>
    </source>
</evidence>
<keyword evidence="5" id="KW-0276">Fatty acid metabolism</keyword>
<dbReference type="NCBIfam" id="NF005589">
    <property type="entry name" value="PRK07314.1"/>
    <property type="match status" value="1"/>
</dbReference>
<evidence type="ECO:0000256" key="10">
    <source>
        <dbReference type="RuleBase" id="RU003694"/>
    </source>
</evidence>
<name>A0A6B2L679_9EUKA</name>
<keyword evidence="6" id="KW-0443">Lipid metabolism</keyword>
<dbReference type="GO" id="GO:0004315">
    <property type="term" value="F:3-oxoacyl-[acyl-carrier-protein] synthase activity"/>
    <property type="evidence" value="ECO:0007669"/>
    <property type="project" value="UniProtKB-EC"/>
</dbReference>
<evidence type="ECO:0000256" key="9">
    <source>
        <dbReference type="PIRSR" id="PIRSR000447-1"/>
    </source>
</evidence>
<dbReference type="SUPFAM" id="SSF53901">
    <property type="entry name" value="Thiolase-like"/>
    <property type="match status" value="2"/>
</dbReference>
<reference evidence="12" key="1">
    <citation type="journal article" date="2020" name="J. Eukaryot. Microbiol.">
        <title>De novo Sequencing, Assembly and Annotation of the Transcriptome for the Free-Living Testate Amoeba Arcella intermedia.</title>
        <authorList>
            <person name="Ribeiro G.M."/>
            <person name="Porfirio-Sousa A.L."/>
            <person name="Maurer-Alcala X.X."/>
            <person name="Katz L.A."/>
            <person name="Lahr D.J.G."/>
        </authorList>
    </citation>
    <scope>NUCLEOTIDE SEQUENCE</scope>
</reference>
<dbReference type="PROSITE" id="PS00606">
    <property type="entry name" value="KS3_1"/>
    <property type="match status" value="1"/>
</dbReference>
<dbReference type="GO" id="GO:0006633">
    <property type="term" value="P:fatty acid biosynthetic process"/>
    <property type="evidence" value="ECO:0007669"/>
    <property type="project" value="UniProtKB-KW"/>
</dbReference>
<accession>A0A6B2L679</accession>
<dbReference type="EC" id="2.3.1.41" evidence="2"/>
<comment type="similarity">
    <text evidence="1 10">Belongs to the thiolase-like superfamily. Beta-ketoacyl-ACP synthases family.</text>
</comment>
<evidence type="ECO:0000256" key="8">
    <source>
        <dbReference type="ARBA" id="ARBA00023315"/>
    </source>
</evidence>
<dbReference type="InterPro" id="IPR000794">
    <property type="entry name" value="Beta-ketoacyl_synthase"/>
</dbReference>
<dbReference type="Gene3D" id="3.40.47.10">
    <property type="match status" value="1"/>
</dbReference>
<dbReference type="InterPro" id="IPR016039">
    <property type="entry name" value="Thiolase-like"/>
</dbReference>
<dbReference type="InterPro" id="IPR020841">
    <property type="entry name" value="PKS_Beta-ketoAc_synthase_dom"/>
</dbReference>
<dbReference type="PIRSF" id="PIRSF000447">
    <property type="entry name" value="KAS_II"/>
    <property type="match status" value="1"/>
</dbReference>
<dbReference type="Pfam" id="PF00109">
    <property type="entry name" value="ketoacyl-synt"/>
    <property type="match status" value="1"/>
</dbReference>
<feature type="domain" description="Ketosynthase family 3 (KS3)" evidence="11">
    <location>
        <begin position="1"/>
        <end position="391"/>
    </location>
</feature>
<dbReference type="SMART" id="SM00825">
    <property type="entry name" value="PKS_KS"/>
    <property type="match status" value="1"/>
</dbReference>
<dbReference type="Pfam" id="PF02801">
    <property type="entry name" value="Ketoacyl-synt_C"/>
    <property type="match status" value="1"/>
</dbReference>
<feature type="active site" description="For beta-ketoacyl synthase activity" evidence="9">
    <location>
        <position position="139"/>
    </location>
</feature>
<dbReference type="CDD" id="cd00834">
    <property type="entry name" value="KAS_I_II"/>
    <property type="match status" value="1"/>
</dbReference>
<evidence type="ECO:0000256" key="6">
    <source>
        <dbReference type="ARBA" id="ARBA00023098"/>
    </source>
</evidence>
<proteinExistence type="inferred from homology"/>
<dbReference type="InterPro" id="IPR014030">
    <property type="entry name" value="Ketoacyl_synth_N"/>
</dbReference>
<dbReference type="EMBL" id="GIBP01003359">
    <property type="protein sequence ID" value="NDV32328.1"/>
    <property type="molecule type" value="Transcribed_RNA"/>
</dbReference>
<protein>
    <recommendedName>
        <fullName evidence="2">beta-ketoacyl-[acyl-carrier-protein] synthase I</fullName>
        <ecNumber evidence="2">2.3.1.41</ecNumber>
    </recommendedName>
</protein>
<evidence type="ECO:0000256" key="5">
    <source>
        <dbReference type="ARBA" id="ARBA00022832"/>
    </source>
</evidence>
<evidence type="ECO:0000256" key="7">
    <source>
        <dbReference type="ARBA" id="ARBA00023160"/>
    </source>
</evidence>
<dbReference type="PROSITE" id="PS52004">
    <property type="entry name" value="KS3_2"/>
    <property type="match status" value="1"/>
</dbReference>
<sequence length="395" mass="41567">MMNGKSGIDKISFDYKKYALPVGVAAEVKRGENGFKIEDWVPNNLKSQVPLFVSYAISAAKQALDDSGWDGDRNTAGVAIGGGIGSIAEITAGHDILTGPGLKKLSPYFIPKFLINMASGYVSILHGFKGPNHSVSTACATGAHAVGDAASFIQRGLADAMLAGATEASIVPLTVAGFSRAKALCSSFNDDPSGSSRPFDVKRDGFVMGEGAGMLMLEEYESAVKRGARIYGEVRGYGLAGEAYHITQPTPDGDAAKRCMEQAIWSSGLDVDDIEYINAHATSTPIGDLSEVKAIKSLFKPTTPLVISSTKGATGHLLGAAGAVEAIYTLMALNTGVLPGNMNLEQLDPQIGELCSPEWKICREPIKREIRAAISNSFGFGGTYASLVFSKLDSN</sequence>
<keyword evidence="3" id="KW-0444">Lipid biosynthesis</keyword>
<evidence type="ECO:0000259" key="11">
    <source>
        <dbReference type="PROSITE" id="PS52004"/>
    </source>
</evidence>
<dbReference type="PANTHER" id="PTHR11712:SF336">
    <property type="entry name" value="3-OXOACYL-[ACYL-CARRIER-PROTEIN] SYNTHASE, MITOCHONDRIAL"/>
    <property type="match status" value="1"/>
</dbReference>
<evidence type="ECO:0000256" key="4">
    <source>
        <dbReference type="ARBA" id="ARBA00022679"/>
    </source>
</evidence>
<evidence type="ECO:0000313" key="12">
    <source>
        <dbReference type="EMBL" id="NDV32328.1"/>
    </source>
</evidence>
<dbReference type="InterPro" id="IPR014031">
    <property type="entry name" value="Ketoacyl_synth_C"/>
</dbReference>
<dbReference type="AlphaFoldDB" id="A0A6B2L679"/>
<evidence type="ECO:0000256" key="1">
    <source>
        <dbReference type="ARBA" id="ARBA00008467"/>
    </source>
</evidence>
<dbReference type="GO" id="GO:0005739">
    <property type="term" value="C:mitochondrion"/>
    <property type="evidence" value="ECO:0007669"/>
    <property type="project" value="TreeGrafter"/>
</dbReference>